<feature type="domain" description="SOCS box" evidence="4">
    <location>
        <begin position="251"/>
        <end position="298"/>
    </location>
</feature>
<keyword evidence="1" id="KW-0677">Repeat</keyword>
<dbReference type="PANTHER" id="PTHR24171:SF8">
    <property type="entry name" value="BRCA1-ASSOCIATED RING DOMAIN PROTEIN 1"/>
    <property type="match status" value="1"/>
</dbReference>
<dbReference type="PROSITE" id="PS50088">
    <property type="entry name" value="ANK_REPEAT"/>
    <property type="match status" value="3"/>
</dbReference>
<dbReference type="GO" id="GO:0070531">
    <property type="term" value="C:BRCA1-A complex"/>
    <property type="evidence" value="ECO:0007669"/>
    <property type="project" value="TreeGrafter"/>
</dbReference>
<accession>A0A210R6M6</accession>
<evidence type="ECO:0000313" key="6">
    <source>
        <dbReference type="Proteomes" id="UP000242188"/>
    </source>
</evidence>
<dbReference type="Pfam" id="PF12796">
    <property type="entry name" value="Ank_2"/>
    <property type="match status" value="1"/>
</dbReference>
<dbReference type="AlphaFoldDB" id="A0A210R6M6"/>
<dbReference type="InterPro" id="IPR002110">
    <property type="entry name" value="Ankyrin_rpt"/>
</dbReference>
<dbReference type="InterPro" id="IPR001496">
    <property type="entry name" value="SOCS_box"/>
</dbReference>
<dbReference type="EMBL" id="NEDP02000155">
    <property type="protein sequence ID" value="OWF56556.1"/>
    <property type="molecule type" value="Genomic_DNA"/>
</dbReference>
<protein>
    <submittedName>
        <fullName evidence="5">Ankyrin repeat and SOCS box protein 8</fullName>
    </submittedName>
</protein>
<dbReference type="SMART" id="SM00969">
    <property type="entry name" value="SOCS_box"/>
    <property type="match status" value="1"/>
</dbReference>
<evidence type="ECO:0000256" key="3">
    <source>
        <dbReference type="PROSITE-ProRule" id="PRU00023"/>
    </source>
</evidence>
<dbReference type="GO" id="GO:0085020">
    <property type="term" value="P:protein K6-linked ubiquitination"/>
    <property type="evidence" value="ECO:0007669"/>
    <property type="project" value="TreeGrafter"/>
</dbReference>
<evidence type="ECO:0000313" key="5">
    <source>
        <dbReference type="EMBL" id="OWF56556.1"/>
    </source>
</evidence>
<dbReference type="Proteomes" id="UP000242188">
    <property type="component" value="Unassembled WGS sequence"/>
</dbReference>
<dbReference type="Gene3D" id="1.25.40.20">
    <property type="entry name" value="Ankyrin repeat-containing domain"/>
    <property type="match status" value="1"/>
</dbReference>
<reference evidence="5 6" key="1">
    <citation type="journal article" date="2017" name="Nat. Ecol. Evol.">
        <title>Scallop genome provides insights into evolution of bilaterian karyotype and development.</title>
        <authorList>
            <person name="Wang S."/>
            <person name="Zhang J."/>
            <person name="Jiao W."/>
            <person name="Li J."/>
            <person name="Xun X."/>
            <person name="Sun Y."/>
            <person name="Guo X."/>
            <person name="Huan P."/>
            <person name="Dong B."/>
            <person name="Zhang L."/>
            <person name="Hu X."/>
            <person name="Sun X."/>
            <person name="Wang J."/>
            <person name="Zhao C."/>
            <person name="Wang Y."/>
            <person name="Wang D."/>
            <person name="Huang X."/>
            <person name="Wang R."/>
            <person name="Lv J."/>
            <person name="Li Y."/>
            <person name="Zhang Z."/>
            <person name="Liu B."/>
            <person name="Lu W."/>
            <person name="Hui Y."/>
            <person name="Liang J."/>
            <person name="Zhou Z."/>
            <person name="Hou R."/>
            <person name="Li X."/>
            <person name="Liu Y."/>
            <person name="Li H."/>
            <person name="Ning X."/>
            <person name="Lin Y."/>
            <person name="Zhao L."/>
            <person name="Xing Q."/>
            <person name="Dou J."/>
            <person name="Li Y."/>
            <person name="Mao J."/>
            <person name="Guo H."/>
            <person name="Dou H."/>
            <person name="Li T."/>
            <person name="Mu C."/>
            <person name="Jiang W."/>
            <person name="Fu Q."/>
            <person name="Fu X."/>
            <person name="Miao Y."/>
            <person name="Liu J."/>
            <person name="Yu Q."/>
            <person name="Li R."/>
            <person name="Liao H."/>
            <person name="Li X."/>
            <person name="Kong Y."/>
            <person name="Jiang Z."/>
            <person name="Chourrout D."/>
            <person name="Li R."/>
            <person name="Bao Z."/>
        </authorList>
    </citation>
    <scope>NUCLEOTIDE SEQUENCE [LARGE SCALE GENOMIC DNA]</scope>
    <source>
        <strain evidence="5 6">PY_sf001</strain>
    </source>
</reference>
<feature type="repeat" description="ANK" evidence="3">
    <location>
        <begin position="51"/>
        <end position="83"/>
    </location>
</feature>
<dbReference type="InterPro" id="IPR036770">
    <property type="entry name" value="Ankyrin_rpt-contain_sf"/>
</dbReference>
<keyword evidence="2 3" id="KW-0040">ANK repeat</keyword>
<dbReference type="PROSITE" id="PS50297">
    <property type="entry name" value="ANK_REP_REGION"/>
    <property type="match status" value="3"/>
</dbReference>
<dbReference type="GO" id="GO:0031436">
    <property type="term" value="C:BRCA1-BARD1 complex"/>
    <property type="evidence" value="ECO:0007669"/>
    <property type="project" value="TreeGrafter"/>
</dbReference>
<dbReference type="SUPFAM" id="SSF48403">
    <property type="entry name" value="Ankyrin repeat"/>
    <property type="match status" value="1"/>
</dbReference>
<feature type="repeat" description="ANK" evidence="3">
    <location>
        <begin position="84"/>
        <end position="116"/>
    </location>
</feature>
<proteinExistence type="predicted"/>
<dbReference type="OrthoDB" id="6084340at2759"/>
<dbReference type="PROSITE" id="PS50225">
    <property type="entry name" value="SOCS"/>
    <property type="match status" value="1"/>
</dbReference>
<dbReference type="GO" id="GO:0004842">
    <property type="term" value="F:ubiquitin-protein transferase activity"/>
    <property type="evidence" value="ECO:0007669"/>
    <property type="project" value="TreeGrafter"/>
</dbReference>
<sequence>METEVSTHEKWQCLLSAVVGGSLQKVTDIIKTFFPKSNMSQTYSCSPGIFKENPPLHQAVLTASDEIVLLLIENGFDIHARNRYQETTLHMASRKGRDVIVHKLLESGADIDSRDCEENTPLFNAATYSHPHIAHVLIQAGSDINTLNEELMTPLDQAILYDQRETISILLKAGCEVKKDKGYIYYEDHYVNSIVHSLWQNGDSSNIKLLQNCGYEMKYSDIKRLVQWKYHVVQGADIPDTDKAVIEDILTQPLPLMNCCRISVRDVLSKVHRKCTLEKLSSQLPLPKSLKDFIAFKV</sequence>
<dbReference type="Pfam" id="PF07525">
    <property type="entry name" value="SOCS_box"/>
    <property type="match status" value="1"/>
</dbReference>
<dbReference type="SMART" id="SM00248">
    <property type="entry name" value="ANK"/>
    <property type="match status" value="4"/>
</dbReference>
<dbReference type="Pfam" id="PF13606">
    <property type="entry name" value="Ank_3"/>
    <property type="match status" value="1"/>
</dbReference>
<comment type="caution">
    <text evidence="5">The sequence shown here is derived from an EMBL/GenBank/DDBJ whole genome shotgun (WGS) entry which is preliminary data.</text>
</comment>
<evidence type="ECO:0000256" key="1">
    <source>
        <dbReference type="ARBA" id="ARBA00022737"/>
    </source>
</evidence>
<evidence type="ECO:0000256" key="2">
    <source>
        <dbReference type="ARBA" id="ARBA00023043"/>
    </source>
</evidence>
<feature type="repeat" description="ANK" evidence="3">
    <location>
        <begin position="117"/>
        <end position="149"/>
    </location>
</feature>
<organism evidence="5 6">
    <name type="scientific">Mizuhopecten yessoensis</name>
    <name type="common">Japanese scallop</name>
    <name type="synonym">Patinopecten yessoensis</name>
    <dbReference type="NCBI Taxonomy" id="6573"/>
    <lineage>
        <taxon>Eukaryota</taxon>
        <taxon>Metazoa</taxon>
        <taxon>Spiralia</taxon>
        <taxon>Lophotrochozoa</taxon>
        <taxon>Mollusca</taxon>
        <taxon>Bivalvia</taxon>
        <taxon>Autobranchia</taxon>
        <taxon>Pteriomorphia</taxon>
        <taxon>Pectinida</taxon>
        <taxon>Pectinoidea</taxon>
        <taxon>Pectinidae</taxon>
        <taxon>Mizuhopecten</taxon>
    </lineage>
</organism>
<evidence type="ECO:0000259" key="4">
    <source>
        <dbReference type="PROSITE" id="PS50225"/>
    </source>
</evidence>
<dbReference type="STRING" id="6573.A0A210R6M6"/>
<dbReference type="PANTHER" id="PTHR24171">
    <property type="entry name" value="ANKYRIN REPEAT DOMAIN-CONTAINING PROTEIN 39-RELATED"/>
    <property type="match status" value="1"/>
</dbReference>
<name>A0A210R6M6_MIZYE</name>
<keyword evidence="6" id="KW-1185">Reference proteome</keyword>
<gene>
    <name evidence="5" type="ORF">KP79_PYT12032</name>
</gene>